<evidence type="ECO:0000313" key="3">
    <source>
        <dbReference type="Proteomes" id="UP001596383"/>
    </source>
</evidence>
<dbReference type="RefSeq" id="WP_273737815.1">
    <property type="nucleotide sequence ID" value="NZ_JAQIVI010000098.1"/>
</dbReference>
<dbReference type="InterPro" id="IPR036291">
    <property type="entry name" value="NAD(P)-bd_dom_sf"/>
</dbReference>
<keyword evidence="3" id="KW-1185">Reference proteome</keyword>
<feature type="domain" description="RCK N-terminal" evidence="1">
    <location>
        <begin position="10"/>
        <end position="124"/>
    </location>
</feature>
<name>A0ABD5SNT7_9EURY</name>
<dbReference type="PROSITE" id="PS51201">
    <property type="entry name" value="RCK_N"/>
    <property type="match status" value="1"/>
</dbReference>
<sequence length="156" mass="16843">MNQSTTSAFSDRVLILGVSDLTPILVEVLEPDVEFLIIAKDAANLKPSIQSSRILEGDPSPREILEEANIKDATVVIIAGDTDAHDAMAILTVTELNSSVRIVAAASDRENVEKLEHVGADRVTSPDFLGSRLLIESAVMGKNIDELVEEFADHVH</sequence>
<dbReference type="Proteomes" id="UP001596383">
    <property type="component" value="Unassembled WGS sequence"/>
</dbReference>
<dbReference type="AlphaFoldDB" id="A0ABD5SNT7"/>
<dbReference type="PANTHER" id="PTHR43833">
    <property type="entry name" value="POTASSIUM CHANNEL PROTEIN 2-RELATED-RELATED"/>
    <property type="match status" value="1"/>
</dbReference>
<dbReference type="EMBL" id="JBHSWV010000098">
    <property type="protein sequence ID" value="MFC6764755.1"/>
    <property type="molecule type" value="Genomic_DNA"/>
</dbReference>
<dbReference type="Pfam" id="PF02254">
    <property type="entry name" value="TrkA_N"/>
    <property type="match status" value="1"/>
</dbReference>
<dbReference type="InterPro" id="IPR003148">
    <property type="entry name" value="RCK_N"/>
</dbReference>
<evidence type="ECO:0000259" key="1">
    <source>
        <dbReference type="PROSITE" id="PS51201"/>
    </source>
</evidence>
<protein>
    <submittedName>
        <fullName evidence="2">NAD(P)-binding protein</fullName>
    </submittedName>
</protein>
<organism evidence="2 3">
    <name type="scientific">Natrinema soli</name>
    <dbReference type="NCBI Taxonomy" id="1930624"/>
    <lineage>
        <taxon>Archaea</taxon>
        <taxon>Methanobacteriati</taxon>
        <taxon>Methanobacteriota</taxon>
        <taxon>Stenosarchaea group</taxon>
        <taxon>Halobacteria</taxon>
        <taxon>Halobacteriales</taxon>
        <taxon>Natrialbaceae</taxon>
        <taxon>Natrinema</taxon>
    </lineage>
</organism>
<dbReference type="Gene3D" id="3.40.50.720">
    <property type="entry name" value="NAD(P)-binding Rossmann-like Domain"/>
    <property type="match status" value="1"/>
</dbReference>
<accession>A0ABD5SNT7</accession>
<reference evidence="2 3" key="1">
    <citation type="journal article" date="2019" name="Int. J. Syst. Evol. Microbiol.">
        <title>The Global Catalogue of Microorganisms (GCM) 10K type strain sequencing project: providing services to taxonomists for standard genome sequencing and annotation.</title>
        <authorList>
            <consortium name="The Broad Institute Genomics Platform"/>
            <consortium name="The Broad Institute Genome Sequencing Center for Infectious Disease"/>
            <person name="Wu L."/>
            <person name="Ma J."/>
        </authorList>
    </citation>
    <scope>NUCLEOTIDE SEQUENCE [LARGE SCALE GENOMIC DNA]</scope>
    <source>
        <strain evidence="2 3">LMG 29247</strain>
    </source>
</reference>
<gene>
    <name evidence="2" type="ORF">ACFQE6_06875</name>
</gene>
<proteinExistence type="predicted"/>
<dbReference type="PANTHER" id="PTHR43833:SF9">
    <property type="entry name" value="POTASSIUM CHANNEL PROTEIN YUGO-RELATED"/>
    <property type="match status" value="1"/>
</dbReference>
<dbReference type="InterPro" id="IPR050721">
    <property type="entry name" value="Trk_Ktr_HKT_K-transport"/>
</dbReference>
<comment type="caution">
    <text evidence="2">The sequence shown here is derived from an EMBL/GenBank/DDBJ whole genome shotgun (WGS) entry which is preliminary data.</text>
</comment>
<evidence type="ECO:0000313" key="2">
    <source>
        <dbReference type="EMBL" id="MFC6764755.1"/>
    </source>
</evidence>
<dbReference type="SUPFAM" id="SSF51735">
    <property type="entry name" value="NAD(P)-binding Rossmann-fold domains"/>
    <property type="match status" value="1"/>
</dbReference>